<comment type="caution">
    <text evidence="2">The sequence shown here is derived from an EMBL/GenBank/DDBJ whole genome shotgun (WGS) entry which is preliminary data.</text>
</comment>
<dbReference type="Proteomes" id="UP000054937">
    <property type="component" value="Unassembled WGS sequence"/>
</dbReference>
<accession>A0A0V0QEW1</accession>
<feature type="transmembrane region" description="Helical" evidence="1">
    <location>
        <begin position="122"/>
        <end position="146"/>
    </location>
</feature>
<keyword evidence="1" id="KW-1133">Transmembrane helix</keyword>
<evidence type="ECO:0000313" key="3">
    <source>
        <dbReference type="Proteomes" id="UP000054937"/>
    </source>
</evidence>
<keyword evidence="1" id="KW-0812">Transmembrane</keyword>
<name>A0A0V0QEW1_PSEPJ</name>
<feature type="transmembrane region" description="Helical" evidence="1">
    <location>
        <begin position="26"/>
        <end position="44"/>
    </location>
</feature>
<keyword evidence="1" id="KW-0472">Membrane</keyword>
<dbReference type="EMBL" id="LDAU01000183">
    <property type="protein sequence ID" value="KRX00683.1"/>
    <property type="molecule type" value="Genomic_DNA"/>
</dbReference>
<protein>
    <submittedName>
        <fullName evidence="2">Uncharacterized protein</fullName>
    </submittedName>
</protein>
<gene>
    <name evidence="2" type="ORF">PPERSA_00910</name>
</gene>
<reference evidence="2 3" key="1">
    <citation type="journal article" date="2015" name="Sci. Rep.">
        <title>Genome of the facultative scuticociliatosis pathogen Pseudocohnilembus persalinus provides insight into its virulence through horizontal gene transfer.</title>
        <authorList>
            <person name="Xiong J."/>
            <person name="Wang G."/>
            <person name="Cheng J."/>
            <person name="Tian M."/>
            <person name="Pan X."/>
            <person name="Warren A."/>
            <person name="Jiang C."/>
            <person name="Yuan D."/>
            <person name="Miao W."/>
        </authorList>
    </citation>
    <scope>NUCLEOTIDE SEQUENCE [LARGE SCALE GENOMIC DNA]</scope>
    <source>
        <strain evidence="2">36N120E</strain>
    </source>
</reference>
<organism evidence="2 3">
    <name type="scientific">Pseudocohnilembus persalinus</name>
    <name type="common">Ciliate</name>
    <dbReference type="NCBI Taxonomy" id="266149"/>
    <lineage>
        <taxon>Eukaryota</taxon>
        <taxon>Sar</taxon>
        <taxon>Alveolata</taxon>
        <taxon>Ciliophora</taxon>
        <taxon>Intramacronucleata</taxon>
        <taxon>Oligohymenophorea</taxon>
        <taxon>Scuticociliatia</taxon>
        <taxon>Philasterida</taxon>
        <taxon>Pseudocohnilembidae</taxon>
        <taxon>Pseudocohnilembus</taxon>
    </lineage>
</organism>
<proteinExistence type="predicted"/>
<feature type="transmembrane region" description="Helical" evidence="1">
    <location>
        <begin position="77"/>
        <end position="101"/>
    </location>
</feature>
<dbReference type="InParanoid" id="A0A0V0QEW1"/>
<sequence>MILFRIFYHFQHQIDCVRTINKTQQILSGFTIVGNSSLFIYFAYPFYISPKSSRIIIGTNYVRKSQNYVWEQIFVQFIFHIFFAHQFGVAISLVFFGGLHVSGIGKSNRALFGNLMAFKNTILPFCFHLLLLIFFNFTSILFFLVFRASDTGFTNIVNGISGNKYVLINYTFKAIIHRFHILPFICTHIYD</sequence>
<evidence type="ECO:0000256" key="1">
    <source>
        <dbReference type="SAM" id="Phobius"/>
    </source>
</evidence>
<keyword evidence="3" id="KW-1185">Reference proteome</keyword>
<dbReference type="AlphaFoldDB" id="A0A0V0QEW1"/>
<evidence type="ECO:0000313" key="2">
    <source>
        <dbReference type="EMBL" id="KRX00683.1"/>
    </source>
</evidence>